<feature type="transmembrane region" description="Helical" evidence="1">
    <location>
        <begin position="54"/>
        <end position="75"/>
    </location>
</feature>
<dbReference type="OrthoDB" id="2193654at2"/>
<dbReference type="Proteomes" id="UP000029380">
    <property type="component" value="Unassembled WGS sequence"/>
</dbReference>
<comment type="caution">
    <text evidence="2">The sequence shown here is derived from an EMBL/GenBank/DDBJ whole genome shotgun (WGS) entry which is preliminary data.</text>
</comment>
<organism evidence="2 3">
    <name type="scientific">Tetragenococcus muriaticus PMC-11-5</name>
    <dbReference type="NCBI Taxonomy" id="1302649"/>
    <lineage>
        <taxon>Bacteria</taxon>
        <taxon>Bacillati</taxon>
        <taxon>Bacillota</taxon>
        <taxon>Bacilli</taxon>
        <taxon>Lactobacillales</taxon>
        <taxon>Enterococcaceae</taxon>
        <taxon>Tetragenococcus</taxon>
    </lineage>
</organism>
<protein>
    <recommendedName>
        <fullName evidence="4">Alkaline shock response membrane anchor protein AmaP</fullName>
    </recommendedName>
</protein>
<dbReference type="EMBL" id="JPVU01000278">
    <property type="protein sequence ID" value="KFN89307.1"/>
    <property type="molecule type" value="Genomic_DNA"/>
</dbReference>
<accession>A0A091BZT4</accession>
<dbReference type="AlphaFoldDB" id="A0A091BZT4"/>
<evidence type="ECO:0000313" key="3">
    <source>
        <dbReference type="Proteomes" id="UP000029380"/>
    </source>
</evidence>
<keyword evidence="1" id="KW-1133">Transmembrane helix</keyword>
<name>A0A091BZT4_9ENTE</name>
<evidence type="ECO:0000313" key="2">
    <source>
        <dbReference type="EMBL" id="KFN89307.1"/>
    </source>
</evidence>
<reference evidence="2 3" key="1">
    <citation type="submission" date="2014-08" db="EMBL/GenBank/DDBJ databases">
        <title>Genome sequence of Tetragenococcus muriaticus.</title>
        <authorList>
            <person name="Chuea-nongthon C."/>
            <person name="Rodtong S."/>
            <person name="Yongsawatdigul J."/>
            <person name="Steele J.L."/>
            <person name="Liu X.-y."/>
            <person name="Speers J."/>
            <person name="Glasner J.D."/>
            <person name="Neeno-Eckwall E.C."/>
        </authorList>
    </citation>
    <scope>NUCLEOTIDE SEQUENCE [LARGE SCALE GENOMIC DNA]</scope>
    <source>
        <strain evidence="2 3">PMC-11-5</strain>
    </source>
</reference>
<evidence type="ECO:0000256" key="1">
    <source>
        <dbReference type="SAM" id="Phobius"/>
    </source>
</evidence>
<dbReference type="RefSeq" id="WP_028790099.1">
    <property type="nucleotide sequence ID" value="NZ_JPVU01000278.1"/>
</dbReference>
<gene>
    <name evidence="2" type="ORF">TMUPMC115_2533</name>
</gene>
<keyword evidence="1" id="KW-0812">Transmembrane</keyword>
<evidence type="ECO:0008006" key="4">
    <source>
        <dbReference type="Google" id="ProtNLM"/>
    </source>
</evidence>
<proteinExistence type="predicted"/>
<sequence>MGKGWKFVASILSLALLVTLFSVFIENQQAVQLPVYFISMDDYPLVGPYAQPILFWLSVGFMVITVLFLIVILFYPKKRNTLIIDHENGTLKVQRRAIENFVLKIVQKEPFIENPTVRAKMTKKKIKIKIAGHLRKSMSISDKQNALVEEVKNEVTTLIGTTDNIKTEVNLQNYWKENTNSGRKVE</sequence>
<dbReference type="PATRIC" id="fig|1302649.3.peg.2519"/>
<keyword evidence="1" id="KW-0472">Membrane</keyword>
<dbReference type="NCBIfam" id="NF033218">
    <property type="entry name" value="anchor_AmaP"/>
    <property type="match status" value="1"/>
</dbReference>